<keyword evidence="1" id="KW-0472">Membrane</keyword>
<keyword evidence="1" id="KW-1133">Transmembrane helix</keyword>
<keyword evidence="1" id="KW-0812">Transmembrane</keyword>
<dbReference type="OMA" id="ERADYYF"/>
<dbReference type="RefSeq" id="XP_005761443.1">
    <property type="nucleotide sequence ID" value="XM_005761386.1"/>
</dbReference>
<sequence>GVIVAVANKAMYQLEVVGRTGELESFTPPLFGTLVMFLGMALALPLHWWETRGSQAQSLDCKTIALLSIPTMFDLVSTSLATLSVILLPLSTCILLRSSAVIFVALLKHYVLKDILSRSEAVGVFIITLAILLVGYVGVSEDGGTRQDGIDDSMPSEVEGQNSGGAMLGVVFAMGSVLVAALQYVVEEKLLDDLSTPPNLLVGVMGAVGVALTLFVTYPVYYFFIPGSDHGRFEDPVNTLVKLQNSGAACALSAIDLFSVLLLNVMTMYIMQRLSAVWGAILGNIRPSVTWLAQLGLYYGVTNGAFGESWKGFESWLQLVGMVILFVGMAVYNGTFEGP</sequence>
<dbReference type="PANTHER" id="PTHR13146">
    <property type="match status" value="1"/>
</dbReference>
<feature type="transmembrane region" description="Helical" evidence="1">
    <location>
        <begin position="277"/>
        <end position="301"/>
    </location>
</feature>
<keyword evidence="3" id="KW-1185">Reference proteome</keyword>
<feature type="transmembrane region" description="Helical" evidence="1">
    <location>
        <begin position="164"/>
        <end position="186"/>
    </location>
</feature>
<dbReference type="KEGG" id="ehx:EMIHUDRAFT_53660"/>
<dbReference type="EnsemblProtists" id="EOD35628">
    <property type="protein sequence ID" value="EOD35628"/>
    <property type="gene ID" value="EMIHUDRAFT_53660"/>
</dbReference>
<dbReference type="AlphaFoldDB" id="A0A0D3ICM9"/>
<dbReference type="PaxDb" id="2903-EOD09014"/>
<dbReference type="GO" id="GO:0016020">
    <property type="term" value="C:membrane"/>
    <property type="evidence" value="ECO:0007669"/>
    <property type="project" value="TreeGrafter"/>
</dbReference>
<dbReference type="EnsemblProtists" id="EOD09014">
    <property type="protein sequence ID" value="EOD09014"/>
    <property type="gene ID" value="EMIHUDRAFT_53670"/>
</dbReference>
<evidence type="ECO:0000313" key="2">
    <source>
        <dbReference type="EnsemblProtists" id="EOD09014"/>
    </source>
</evidence>
<dbReference type="GeneID" id="17280899"/>
<dbReference type="HOGENOM" id="CLU_025028_1_1_1"/>
<name>A0A0D3ICM9_EMIH1</name>
<evidence type="ECO:0000313" key="3">
    <source>
        <dbReference type="Proteomes" id="UP000013827"/>
    </source>
</evidence>
<feature type="transmembrane region" description="Helical" evidence="1">
    <location>
        <begin position="30"/>
        <end position="49"/>
    </location>
</feature>
<dbReference type="eggNOG" id="KOG3912">
    <property type="taxonomic scope" value="Eukaryota"/>
</dbReference>
<dbReference type="Proteomes" id="UP000013827">
    <property type="component" value="Unassembled WGS sequence"/>
</dbReference>
<reference evidence="3" key="1">
    <citation type="journal article" date="2013" name="Nature">
        <title>Pan genome of the phytoplankton Emiliania underpins its global distribution.</title>
        <authorList>
            <person name="Read B.A."/>
            <person name="Kegel J."/>
            <person name="Klute M.J."/>
            <person name="Kuo A."/>
            <person name="Lefebvre S.C."/>
            <person name="Maumus F."/>
            <person name="Mayer C."/>
            <person name="Miller J."/>
            <person name="Monier A."/>
            <person name="Salamov A."/>
            <person name="Young J."/>
            <person name="Aguilar M."/>
            <person name="Claverie J.M."/>
            <person name="Frickenhaus S."/>
            <person name="Gonzalez K."/>
            <person name="Herman E.K."/>
            <person name="Lin Y.C."/>
            <person name="Napier J."/>
            <person name="Ogata H."/>
            <person name="Sarno A.F."/>
            <person name="Shmutz J."/>
            <person name="Schroeder D."/>
            <person name="de Vargas C."/>
            <person name="Verret F."/>
            <person name="von Dassow P."/>
            <person name="Valentin K."/>
            <person name="Van de Peer Y."/>
            <person name="Wheeler G."/>
            <person name="Dacks J.B."/>
            <person name="Delwiche C.F."/>
            <person name="Dyhrman S.T."/>
            <person name="Glockner G."/>
            <person name="John U."/>
            <person name="Richards T."/>
            <person name="Worden A.Z."/>
            <person name="Zhang X."/>
            <person name="Grigoriev I.V."/>
            <person name="Allen A.E."/>
            <person name="Bidle K."/>
            <person name="Borodovsky M."/>
            <person name="Bowler C."/>
            <person name="Brownlee C."/>
            <person name="Cock J.M."/>
            <person name="Elias M."/>
            <person name="Gladyshev V.N."/>
            <person name="Groth M."/>
            <person name="Guda C."/>
            <person name="Hadaegh A."/>
            <person name="Iglesias-Rodriguez M.D."/>
            <person name="Jenkins J."/>
            <person name="Jones B.M."/>
            <person name="Lawson T."/>
            <person name="Leese F."/>
            <person name="Lindquist E."/>
            <person name="Lobanov A."/>
            <person name="Lomsadze A."/>
            <person name="Malik S.B."/>
            <person name="Marsh M.E."/>
            <person name="Mackinder L."/>
            <person name="Mock T."/>
            <person name="Mueller-Roeber B."/>
            <person name="Pagarete A."/>
            <person name="Parker M."/>
            <person name="Probert I."/>
            <person name="Quesneville H."/>
            <person name="Raines C."/>
            <person name="Rensing S.A."/>
            <person name="Riano-Pachon D.M."/>
            <person name="Richier S."/>
            <person name="Rokitta S."/>
            <person name="Shiraiwa Y."/>
            <person name="Soanes D.M."/>
            <person name="van der Giezen M."/>
            <person name="Wahlund T.M."/>
            <person name="Williams B."/>
            <person name="Wilson W."/>
            <person name="Wolfe G."/>
            <person name="Wurch L.L."/>
        </authorList>
    </citation>
    <scope>NUCLEOTIDE SEQUENCE</scope>
</reference>
<feature type="transmembrane region" description="Helical" evidence="1">
    <location>
        <begin position="316"/>
        <end position="336"/>
    </location>
</feature>
<proteinExistence type="predicted"/>
<dbReference type="KEGG" id="ehx:EMIHUDRAFT_53670"/>
<dbReference type="GeneID" id="17255157"/>
<feature type="transmembrane region" description="Helical" evidence="1">
    <location>
        <begin position="86"/>
        <end position="107"/>
    </location>
</feature>
<organism evidence="2 3">
    <name type="scientific">Emiliania huxleyi (strain CCMP1516)</name>
    <dbReference type="NCBI Taxonomy" id="280463"/>
    <lineage>
        <taxon>Eukaryota</taxon>
        <taxon>Haptista</taxon>
        <taxon>Haptophyta</taxon>
        <taxon>Prymnesiophyceae</taxon>
        <taxon>Isochrysidales</taxon>
        <taxon>Noelaerhabdaceae</taxon>
        <taxon>Emiliania</taxon>
    </lineage>
</organism>
<evidence type="ECO:0000256" key="1">
    <source>
        <dbReference type="SAM" id="Phobius"/>
    </source>
</evidence>
<accession>A0A0D3ICM9</accession>
<dbReference type="RefSeq" id="XP_005788057.1">
    <property type="nucleotide sequence ID" value="XM_005788000.1"/>
</dbReference>
<feature type="transmembrane region" description="Helical" evidence="1">
    <location>
        <begin position="245"/>
        <end position="265"/>
    </location>
</feature>
<evidence type="ECO:0008006" key="4">
    <source>
        <dbReference type="Google" id="ProtNLM"/>
    </source>
</evidence>
<feature type="transmembrane region" description="Helical" evidence="1">
    <location>
        <begin position="198"/>
        <end position="225"/>
    </location>
</feature>
<feature type="transmembrane region" description="Helical" evidence="1">
    <location>
        <begin position="119"/>
        <end position="139"/>
    </location>
</feature>
<dbReference type="PANTHER" id="PTHR13146:SF3">
    <property type="entry name" value="EAMA DOMAIN-CONTAINING PROTEIN"/>
    <property type="match status" value="1"/>
</dbReference>
<protein>
    <recommendedName>
        <fullName evidence="4">EamA domain-containing protein</fullName>
    </recommendedName>
</protein>
<reference evidence="2" key="2">
    <citation type="submission" date="2024-10" db="UniProtKB">
        <authorList>
            <consortium name="EnsemblProtists"/>
        </authorList>
    </citation>
    <scope>IDENTIFICATION</scope>
</reference>